<feature type="transmembrane region" description="Helical" evidence="1">
    <location>
        <begin position="100"/>
        <end position="119"/>
    </location>
</feature>
<name>A0ABS5A4T3_9PSEU</name>
<gene>
    <name evidence="2" type="ORF">JOF53_000169</name>
</gene>
<feature type="transmembrane region" description="Helical" evidence="1">
    <location>
        <begin position="72"/>
        <end position="93"/>
    </location>
</feature>
<keyword evidence="1" id="KW-0812">Transmembrane</keyword>
<keyword evidence="1" id="KW-0472">Membrane</keyword>
<keyword evidence="3" id="KW-1185">Reference proteome</keyword>
<evidence type="ECO:0000313" key="3">
    <source>
        <dbReference type="Proteomes" id="UP001519363"/>
    </source>
</evidence>
<feature type="transmembrane region" description="Helical" evidence="1">
    <location>
        <begin position="15"/>
        <end position="36"/>
    </location>
</feature>
<keyword evidence="1" id="KW-1133">Transmembrane helix</keyword>
<proteinExistence type="predicted"/>
<sequence>MLLVWLFFEGWLGHAFGPLAATGAGLAAVVVLALLGGSDPEGYPGSRILGWVALALPVSWWAAGFLLEPLGWPVLAAALFLAPTAVLAVVLPVELLLGRAVAEGAAVVGALAGLTWVVAACLLFGAVPVVLASAFGLLAAVGWGRVQRVRWGSALAERELLTGTIYLSATLLAISGAVLGAPGVAALLGWATPLTGLLLVVLGCVLVYPVARLGERVAGG</sequence>
<accession>A0ABS5A4T3</accession>
<dbReference type="RefSeq" id="WP_086789871.1">
    <property type="nucleotide sequence ID" value="NZ_JAGIOO010000001.1"/>
</dbReference>
<protein>
    <submittedName>
        <fullName evidence="2">Purine-cytosine permease-like protein</fullName>
    </submittedName>
</protein>
<feature type="transmembrane region" description="Helical" evidence="1">
    <location>
        <begin position="48"/>
        <end position="66"/>
    </location>
</feature>
<reference evidence="2 3" key="1">
    <citation type="submission" date="2021-03" db="EMBL/GenBank/DDBJ databases">
        <title>Sequencing the genomes of 1000 actinobacteria strains.</title>
        <authorList>
            <person name="Klenk H.-P."/>
        </authorList>
    </citation>
    <scope>NUCLEOTIDE SEQUENCE [LARGE SCALE GENOMIC DNA]</scope>
    <source>
        <strain evidence="2 3">DSM 44580</strain>
    </source>
</reference>
<dbReference type="EMBL" id="JAGIOO010000001">
    <property type="protein sequence ID" value="MBP2471297.1"/>
    <property type="molecule type" value="Genomic_DNA"/>
</dbReference>
<comment type="caution">
    <text evidence="2">The sequence shown here is derived from an EMBL/GenBank/DDBJ whole genome shotgun (WGS) entry which is preliminary data.</text>
</comment>
<feature type="transmembrane region" description="Helical" evidence="1">
    <location>
        <begin position="125"/>
        <end position="144"/>
    </location>
</feature>
<evidence type="ECO:0000256" key="1">
    <source>
        <dbReference type="SAM" id="Phobius"/>
    </source>
</evidence>
<evidence type="ECO:0000313" key="2">
    <source>
        <dbReference type="EMBL" id="MBP2471297.1"/>
    </source>
</evidence>
<dbReference type="Proteomes" id="UP001519363">
    <property type="component" value="Unassembled WGS sequence"/>
</dbReference>
<feature type="transmembrane region" description="Helical" evidence="1">
    <location>
        <begin position="194"/>
        <end position="211"/>
    </location>
</feature>
<organism evidence="2 3">
    <name type="scientific">Crossiella equi</name>
    <dbReference type="NCBI Taxonomy" id="130796"/>
    <lineage>
        <taxon>Bacteria</taxon>
        <taxon>Bacillati</taxon>
        <taxon>Actinomycetota</taxon>
        <taxon>Actinomycetes</taxon>
        <taxon>Pseudonocardiales</taxon>
        <taxon>Pseudonocardiaceae</taxon>
        <taxon>Crossiella</taxon>
    </lineage>
</organism>
<feature type="transmembrane region" description="Helical" evidence="1">
    <location>
        <begin position="165"/>
        <end position="188"/>
    </location>
</feature>